<dbReference type="EMBL" id="JBHSMC010000001">
    <property type="protein sequence ID" value="MFC5463717.1"/>
    <property type="molecule type" value="Genomic_DNA"/>
</dbReference>
<dbReference type="Gene3D" id="3.20.20.370">
    <property type="entry name" value="Glycoside hydrolase/deacetylase"/>
    <property type="match status" value="1"/>
</dbReference>
<dbReference type="PANTHER" id="PTHR10587:SF80">
    <property type="entry name" value="CHITOOLIGOSACCHARIDE DEACETYLASE"/>
    <property type="match status" value="1"/>
</dbReference>
<evidence type="ECO:0000313" key="4">
    <source>
        <dbReference type="Proteomes" id="UP001596147"/>
    </source>
</evidence>
<evidence type="ECO:0000256" key="1">
    <source>
        <dbReference type="SAM" id="Phobius"/>
    </source>
</evidence>
<keyword evidence="1" id="KW-1133">Transmembrane helix</keyword>
<sequence>MIRAKSLIGFVVIVILSVSVIFNPLSKTYISELRSNSVYVSTQDMSNLQELIDAAAKKFNKAPSDAKIDRVWKAMPGYNGLEVDVEASYNKMIKEKAFDVQKIVFKQIPPKIHLEDLPPSPIYRGHPEKPAVSFLINVAWGNEYLPSILATLKENKVHATFFLEGRWVKENPDLAKMIADGGHEIGNHSYSHPNMANISSYRIKEELVKTNEIIEATTGKTVTWFGPPAGAFREETVLIADSLHMKTVMWTVDTIDWREPTPEQLLQRVISKVHPGAMILMHPTKATEKALNTLISEIRSKNLRIGTVTKLMDEERIIKREELDMEENTQHP</sequence>
<evidence type="ECO:0000313" key="3">
    <source>
        <dbReference type="EMBL" id="MFC5463717.1"/>
    </source>
</evidence>
<dbReference type="InterPro" id="IPR002509">
    <property type="entry name" value="NODB_dom"/>
</dbReference>
<reference evidence="4" key="1">
    <citation type="journal article" date="2019" name="Int. J. Syst. Evol. Microbiol.">
        <title>The Global Catalogue of Microorganisms (GCM) 10K type strain sequencing project: providing services to taxonomists for standard genome sequencing and annotation.</title>
        <authorList>
            <consortium name="The Broad Institute Genomics Platform"/>
            <consortium name="The Broad Institute Genome Sequencing Center for Infectious Disease"/>
            <person name="Wu L."/>
            <person name="Ma J."/>
        </authorList>
    </citation>
    <scope>NUCLEOTIDE SEQUENCE [LARGE SCALE GENOMIC DNA]</scope>
    <source>
        <strain evidence="4">CGMCC 1.12237</strain>
    </source>
</reference>
<dbReference type="Proteomes" id="UP001596147">
    <property type="component" value="Unassembled WGS sequence"/>
</dbReference>
<gene>
    <name evidence="3" type="ORF">ACFPM4_02985</name>
</gene>
<organism evidence="3 4">
    <name type="scientific">Lederbergia graminis</name>
    <dbReference type="NCBI Taxonomy" id="735518"/>
    <lineage>
        <taxon>Bacteria</taxon>
        <taxon>Bacillati</taxon>
        <taxon>Bacillota</taxon>
        <taxon>Bacilli</taxon>
        <taxon>Bacillales</taxon>
        <taxon>Bacillaceae</taxon>
        <taxon>Lederbergia</taxon>
    </lineage>
</organism>
<evidence type="ECO:0000259" key="2">
    <source>
        <dbReference type="PROSITE" id="PS51677"/>
    </source>
</evidence>
<dbReference type="SUPFAM" id="SSF88713">
    <property type="entry name" value="Glycoside hydrolase/deacetylase"/>
    <property type="match status" value="1"/>
</dbReference>
<comment type="caution">
    <text evidence="3">The sequence shown here is derived from an EMBL/GenBank/DDBJ whole genome shotgun (WGS) entry which is preliminary data.</text>
</comment>
<name>A0ABW0LFR2_9BACI</name>
<keyword evidence="4" id="KW-1185">Reference proteome</keyword>
<protein>
    <submittedName>
        <fullName evidence="3">Polysaccharide deacetylase family protein</fullName>
    </submittedName>
</protein>
<proteinExistence type="predicted"/>
<dbReference type="PROSITE" id="PS51677">
    <property type="entry name" value="NODB"/>
    <property type="match status" value="1"/>
</dbReference>
<dbReference type="InterPro" id="IPR050248">
    <property type="entry name" value="Polysacc_deacetylase_ArnD"/>
</dbReference>
<feature type="transmembrane region" description="Helical" evidence="1">
    <location>
        <begin position="7"/>
        <end position="25"/>
    </location>
</feature>
<dbReference type="InterPro" id="IPR011330">
    <property type="entry name" value="Glyco_hydro/deAcase_b/a-brl"/>
</dbReference>
<dbReference type="Pfam" id="PF01522">
    <property type="entry name" value="Polysacc_deac_1"/>
    <property type="match status" value="1"/>
</dbReference>
<dbReference type="PANTHER" id="PTHR10587">
    <property type="entry name" value="GLYCOSYL TRANSFERASE-RELATED"/>
    <property type="match status" value="1"/>
</dbReference>
<dbReference type="CDD" id="cd10950">
    <property type="entry name" value="CE4_BsYlxY_like"/>
    <property type="match status" value="1"/>
</dbReference>
<keyword evidence="1" id="KW-0812">Transmembrane</keyword>
<dbReference type="NCBIfam" id="TIGR02873">
    <property type="entry name" value="spore_ylxY"/>
    <property type="match status" value="1"/>
</dbReference>
<dbReference type="InterPro" id="IPR014228">
    <property type="entry name" value="Spore_polysacc_deacetyl_YlxY"/>
</dbReference>
<dbReference type="RefSeq" id="WP_382347538.1">
    <property type="nucleotide sequence ID" value="NZ_JBHSMC010000001.1"/>
</dbReference>
<feature type="domain" description="NodB homology" evidence="2">
    <location>
        <begin position="130"/>
        <end position="306"/>
    </location>
</feature>
<accession>A0ABW0LFR2</accession>
<keyword evidence="1" id="KW-0472">Membrane</keyword>